<gene>
    <name evidence="2" type="ORF">L195_g031299</name>
</gene>
<proteinExistence type="predicted"/>
<evidence type="ECO:0000256" key="1">
    <source>
        <dbReference type="SAM" id="MobiDB-lite"/>
    </source>
</evidence>
<organism evidence="2 3">
    <name type="scientific">Trifolium pratense</name>
    <name type="common">Red clover</name>
    <dbReference type="NCBI Taxonomy" id="57577"/>
    <lineage>
        <taxon>Eukaryota</taxon>
        <taxon>Viridiplantae</taxon>
        <taxon>Streptophyta</taxon>
        <taxon>Embryophyta</taxon>
        <taxon>Tracheophyta</taxon>
        <taxon>Spermatophyta</taxon>
        <taxon>Magnoliopsida</taxon>
        <taxon>eudicotyledons</taxon>
        <taxon>Gunneridae</taxon>
        <taxon>Pentapetalae</taxon>
        <taxon>rosids</taxon>
        <taxon>fabids</taxon>
        <taxon>Fabales</taxon>
        <taxon>Fabaceae</taxon>
        <taxon>Papilionoideae</taxon>
        <taxon>50 kb inversion clade</taxon>
        <taxon>NPAAA clade</taxon>
        <taxon>Hologalegina</taxon>
        <taxon>IRL clade</taxon>
        <taxon>Trifolieae</taxon>
        <taxon>Trifolium</taxon>
    </lineage>
</organism>
<dbReference type="PANTHER" id="PTHR34067:SF24">
    <property type="entry name" value="METHYL-CPG-BINDING DOMAIN-CONTAINING PROTEIN 13"/>
    <property type="match status" value="1"/>
</dbReference>
<dbReference type="InterPro" id="IPR038945">
    <property type="entry name" value="MBD13-like"/>
</dbReference>
<evidence type="ECO:0000313" key="3">
    <source>
        <dbReference type="Proteomes" id="UP000236291"/>
    </source>
</evidence>
<accession>A0A2K3LA03</accession>
<evidence type="ECO:0000313" key="2">
    <source>
        <dbReference type="EMBL" id="PNX75365.1"/>
    </source>
</evidence>
<comment type="caution">
    <text evidence="2">The sequence shown here is derived from an EMBL/GenBank/DDBJ whole genome shotgun (WGS) entry which is preliminary data.</text>
</comment>
<dbReference type="PANTHER" id="PTHR34067">
    <property type="entry name" value="OS04G0193200 PROTEIN"/>
    <property type="match status" value="1"/>
</dbReference>
<dbReference type="AlphaFoldDB" id="A0A2K3LA03"/>
<name>A0A2K3LA03_TRIPR</name>
<dbReference type="STRING" id="57577.A0A2K3LA03"/>
<feature type="region of interest" description="Disordered" evidence="1">
    <location>
        <begin position="37"/>
        <end position="71"/>
    </location>
</feature>
<feature type="compositionally biased region" description="Basic and acidic residues" evidence="1">
    <location>
        <begin position="217"/>
        <end position="226"/>
    </location>
</feature>
<reference evidence="2 3" key="2">
    <citation type="journal article" date="2017" name="Front. Plant Sci.">
        <title>Gene Classification and Mining of Molecular Markers Useful in Red Clover (Trifolium pratense) Breeding.</title>
        <authorList>
            <person name="Istvanek J."/>
            <person name="Dluhosova J."/>
            <person name="Dluhos P."/>
            <person name="Patkova L."/>
            <person name="Nedelnik J."/>
            <person name="Repkova J."/>
        </authorList>
    </citation>
    <scope>NUCLEOTIDE SEQUENCE [LARGE SCALE GENOMIC DNA]</scope>
    <source>
        <strain evidence="3">cv. Tatra</strain>
        <tissue evidence="2">Young leaves</tissue>
    </source>
</reference>
<sequence length="259" mass="28710">MVGVFRYLDNAKKKARIHQKISNSNNSADITTKATLSVSSDENSGLDMTASDQQIPRRTSKRLAGIKAGPPPELKIIRARRDVVKQSGEDETIVNAERSTDSFPNDQDKPFPALDDVSETKFNAENTENKMEIHATEKECVEVLKNGDNVDAKLDHSNEFPLKELLTDPCIAFAIQTLTGETFETSKDTQKNSTELESKQHCENSASTKEHNKKINVTHDDPDGRKALSSPEHVSDAQIDKVGLSSVNLCKSEERRNVC</sequence>
<feature type="compositionally biased region" description="Basic and acidic residues" evidence="1">
    <location>
        <begin position="184"/>
        <end position="202"/>
    </location>
</feature>
<dbReference type="Proteomes" id="UP000236291">
    <property type="component" value="Unassembled WGS sequence"/>
</dbReference>
<dbReference type="EMBL" id="ASHM01028933">
    <property type="protein sequence ID" value="PNX75365.1"/>
    <property type="molecule type" value="Genomic_DNA"/>
</dbReference>
<reference evidence="2 3" key="1">
    <citation type="journal article" date="2014" name="Am. J. Bot.">
        <title>Genome assembly and annotation for red clover (Trifolium pratense; Fabaceae).</title>
        <authorList>
            <person name="Istvanek J."/>
            <person name="Jaros M."/>
            <person name="Krenek A."/>
            <person name="Repkova J."/>
        </authorList>
    </citation>
    <scope>NUCLEOTIDE SEQUENCE [LARGE SCALE GENOMIC DNA]</scope>
    <source>
        <strain evidence="3">cv. Tatra</strain>
        <tissue evidence="2">Young leaves</tissue>
    </source>
</reference>
<feature type="region of interest" description="Disordered" evidence="1">
    <location>
        <begin position="184"/>
        <end position="236"/>
    </location>
</feature>
<protein>
    <submittedName>
        <fullName evidence="2">Uncharacterized protein</fullName>
    </submittedName>
</protein>